<dbReference type="RefSeq" id="WP_186877502.1">
    <property type="nucleotide sequence ID" value="NZ_JACOPN010000001.1"/>
</dbReference>
<gene>
    <name evidence="1" type="ORF">H8S55_01450</name>
</gene>
<dbReference type="Proteomes" id="UP000602260">
    <property type="component" value="Unassembled WGS sequence"/>
</dbReference>
<name>A0A8J6IY62_9FIRM</name>
<organism evidence="1 2">
    <name type="scientific">Flintibacter faecis</name>
    <dbReference type="NCBI Taxonomy" id="2763047"/>
    <lineage>
        <taxon>Bacteria</taxon>
        <taxon>Bacillati</taxon>
        <taxon>Bacillota</taxon>
        <taxon>Clostridia</taxon>
        <taxon>Eubacteriales</taxon>
        <taxon>Flintibacter</taxon>
    </lineage>
</organism>
<proteinExistence type="predicted"/>
<keyword evidence="2" id="KW-1185">Reference proteome</keyword>
<evidence type="ECO:0000313" key="1">
    <source>
        <dbReference type="EMBL" id="MBC5716003.1"/>
    </source>
</evidence>
<accession>A0A8J6IY62</accession>
<dbReference type="AlphaFoldDB" id="A0A8J6IY62"/>
<reference evidence="1" key="1">
    <citation type="submission" date="2020-08" db="EMBL/GenBank/DDBJ databases">
        <title>Genome public.</title>
        <authorList>
            <person name="Liu C."/>
            <person name="Sun Q."/>
        </authorList>
    </citation>
    <scope>NUCLEOTIDE SEQUENCE</scope>
    <source>
        <strain evidence="1">BX5</strain>
    </source>
</reference>
<sequence>MNIKKLSKTKTTLLVLAIGLLLAAGVIVFRSKTPYHGPYADVASFASGYYNALIQKDYDTALGLLHRSPDTMFDDEFLLTGLQNSPPIYYRVNSVKKLSDGIFEVDGTGKSDDDLGKRQVTNYVIDYHSKRSFVIHWSDVPSELYDFGKIIGK</sequence>
<protein>
    <submittedName>
        <fullName evidence="1">Uncharacterized protein</fullName>
    </submittedName>
</protein>
<comment type="caution">
    <text evidence="1">The sequence shown here is derived from an EMBL/GenBank/DDBJ whole genome shotgun (WGS) entry which is preliminary data.</text>
</comment>
<evidence type="ECO:0000313" key="2">
    <source>
        <dbReference type="Proteomes" id="UP000602260"/>
    </source>
</evidence>
<dbReference type="EMBL" id="JACOPN010000001">
    <property type="protein sequence ID" value="MBC5716003.1"/>
    <property type="molecule type" value="Genomic_DNA"/>
</dbReference>